<name>A0AAD8A374_DIPPU</name>
<proteinExistence type="predicted"/>
<dbReference type="Proteomes" id="UP001233999">
    <property type="component" value="Unassembled WGS sequence"/>
</dbReference>
<comment type="caution">
    <text evidence="1">The sequence shown here is derived from an EMBL/GenBank/DDBJ whole genome shotgun (WGS) entry which is preliminary data.</text>
</comment>
<gene>
    <name evidence="1" type="ORF">L9F63_016357</name>
</gene>
<keyword evidence="2" id="KW-1185">Reference proteome</keyword>
<organism evidence="1 2">
    <name type="scientific">Diploptera punctata</name>
    <name type="common">Pacific beetle cockroach</name>
    <dbReference type="NCBI Taxonomy" id="6984"/>
    <lineage>
        <taxon>Eukaryota</taxon>
        <taxon>Metazoa</taxon>
        <taxon>Ecdysozoa</taxon>
        <taxon>Arthropoda</taxon>
        <taxon>Hexapoda</taxon>
        <taxon>Insecta</taxon>
        <taxon>Pterygota</taxon>
        <taxon>Neoptera</taxon>
        <taxon>Polyneoptera</taxon>
        <taxon>Dictyoptera</taxon>
        <taxon>Blattodea</taxon>
        <taxon>Blaberoidea</taxon>
        <taxon>Blaberidae</taxon>
        <taxon>Diplopterinae</taxon>
        <taxon>Diploptera</taxon>
    </lineage>
</organism>
<dbReference type="AlphaFoldDB" id="A0AAD8A374"/>
<evidence type="ECO:0000313" key="1">
    <source>
        <dbReference type="EMBL" id="KAJ9590588.1"/>
    </source>
</evidence>
<evidence type="ECO:0000313" key="2">
    <source>
        <dbReference type="Proteomes" id="UP001233999"/>
    </source>
</evidence>
<reference evidence="1" key="1">
    <citation type="journal article" date="2023" name="IScience">
        <title>Live-bearing cockroach genome reveals convergent evolutionary mechanisms linked to viviparity in insects and beyond.</title>
        <authorList>
            <person name="Fouks B."/>
            <person name="Harrison M.C."/>
            <person name="Mikhailova A.A."/>
            <person name="Marchal E."/>
            <person name="English S."/>
            <person name="Carruthers M."/>
            <person name="Jennings E.C."/>
            <person name="Chiamaka E.L."/>
            <person name="Frigard R.A."/>
            <person name="Pippel M."/>
            <person name="Attardo G.M."/>
            <person name="Benoit J.B."/>
            <person name="Bornberg-Bauer E."/>
            <person name="Tobe S.S."/>
        </authorList>
    </citation>
    <scope>NUCLEOTIDE SEQUENCE</scope>
    <source>
        <strain evidence="1">Stay&amp;Tobe</strain>
    </source>
</reference>
<feature type="non-terminal residue" evidence="1">
    <location>
        <position position="94"/>
    </location>
</feature>
<dbReference type="EMBL" id="JASPKZ010004202">
    <property type="protein sequence ID" value="KAJ9590588.1"/>
    <property type="molecule type" value="Genomic_DNA"/>
</dbReference>
<sequence>HPLLYKRTTIIVRRLLMRHSLPLKYFVKNSKKIDFQEVYNTRMCTVRTGVNILFIFLHVCVISHHTGVLSLDAVFNYAYSEMPNYVFEVLRVPC</sequence>
<feature type="non-terminal residue" evidence="1">
    <location>
        <position position="1"/>
    </location>
</feature>
<protein>
    <submittedName>
        <fullName evidence="1">Uncharacterized protein</fullName>
    </submittedName>
</protein>
<accession>A0AAD8A374</accession>
<reference evidence="1" key="2">
    <citation type="submission" date="2023-05" db="EMBL/GenBank/DDBJ databases">
        <authorList>
            <person name="Fouks B."/>
        </authorList>
    </citation>
    <scope>NUCLEOTIDE SEQUENCE</scope>
    <source>
        <strain evidence="1">Stay&amp;Tobe</strain>
        <tissue evidence="1">Testes</tissue>
    </source>
</reference>